<dbReference type="OrthoDB" id="311886at2759"/>
<feature type="transmembrane region" description="Helical" evidence="2">
    <location>
        <begin position="99"/>
        <end position="118"/>
    </location>
</feature>
<name>A0A8J8NTS2_HALGN</name>
<evidence type="ECO:0000313" key="4">
    <source>
        <dbReference type="Proteomes" id="UP000785679"/>
    </source>
</evidence>
<dbReference type="EMBL" id="RRYP01008178">
    <property type="protein sequence ID" value="TNV79961.1"/>
    <property type="molecule type" value="Genomic_DNA"/>
</dbReference>
<keyword evidence="4" id="KW-1185">Reference proteome</keyword>
<accession>A0A8J8NTS2</accession>
<dbReference type="AlphaFoldDB" id="A0A8J8NTS2"/>
<evidence type="ECO:0000313" key="3">
    <source>
        <dbReference type="EMBL" id="TNV79961.1"/>
    </source>
</evidence>
<evidence type="ECO:0000256" key="2">
    <source>
        <dbReference type="SAM" id="Phobius"/>
    </source>
</evidence>
<keyword evidence="2" id="KW-1133">Transmembrane helix</keyword>
<protein>
    <submittedName>
        <fullName evidence="3">Uncharacterized protein</fullName>
    </submittedName>
</protein>
<evidence type="ECO:0000256" key="1">
    <source>
        <dbReference type="SAM" id="MobiDB-lite"/>
    </source>
</evidence>
<sequence length="291" mass="33456">MSDVKWKKLKDIFSLWKTVFEIIISIYLVIIKTIKERQLMGELSRFQRQVIKSNRSCYVIMRKIIVLRRKKRFHEIEFFIYLMRFIMLTKALKLAGHQYLHPIFVSICGLLQAITVVFKSMKGKKKFYKLTQADIQGSGSGMATGDGARPKITETMIMSQQEYEMQRERSHSHVPMVSGIAVQSPNIEPTTGGISGGLRRDYDVSGLNSPQTLMNGGDSINISRSGARLHENGQGGMESQSEEIDEPKQEVEEQKQIDDVYDVNAVKQNYELQSLRKNWVLDYMALMEMEE</sequence>
<comment type="caution">
    <text evidence="3">The sequence shown here is derived from an EMBL/GenBank/DDBJ whole genome shotgun (WGS) entry which is preliminary data.</text>
</comment>
<keyword evidence="2" id="KW-0812">Transmembrane</keyword>
<feature type="compositionally biased region" description="Polar residues" evidence="1">
    <location>
        <begin position="215"/>
        <end position="224"/>
    </location>
</feature>
<organism evidence="3 4">
    <name type="scientific">Halteria grandinella</name>
    <dbReference type="NCBI Taxonomy" id="5974"/>
    <lineage>
        <taxon>Eukaryota</taxon>
        <taxon>Sar</taxon>
        <taxon>Alveolata</taxon>
        <taxon>Ciliophora</taxon>
        <taxon>Intramacronucleata</taxon>
        <taxon>Spirotrichea</taxon>
        <taxon>Stichotrichia</taxon>
        <taxon>Sporadotrichida</taxon>
        <taxon>Halteriidae</taxon>
        <taxon>Halteria</taxon>
    </lineage>
</organism>
<reference evidence="3" key="1">
    <citation type="submission" date="2019-06" db="EMBL/GenBank/DDBJ databases">
        <authorList>
            <person name="Zheng W."/>
        </authorList>
    </citation>
    <scope>NUCLEOTIDE SEQUENCE</scope>
    <source>
        <strain evidence="3">QDHG01</strain>
    </source>
</reference>
<feature type="transmembrane region" description="Helical" evidence="2">
    <location>
        <begin position="12"/>
        <end position="30"/>
    </location>
</feature>
<keyword evidence="2" id="KW-0472">Membrane</keyword>
<proteinExistence type="predicted"/>
<dbReference type="Proteomes" id="UP000785679">
    <property type="component" value="Unassembled WGS sequence"/>
</dbReference>
<gene>
    <name evidence="3" type="ORF">FGO68_gene15698</name>
</gene>
<feature type="region of interest" description="Disordered" evidence="1">
    <location>
        <begin position="215"/>
        <end position="253"/>
    </location>
</feature>